<dbReference type="InterPro" id="IPR029000">
    <property type="entry name" value="Cyclophilin-like_dom_sf"/>
</dbReference>
<protein>
    <recommendedName>
        <fullName evidence="6">PPIase cyclophilin-type domain-containing protein</fullName>
    </recommendedName>
</protein>
<feature type="region of interest" description="Disordered" evidence="5">
    <location>
        <begin position="214"/>
        <end position="450"/>
    </location>
</feature>
<evidence type="ECO:0000256" key="3">
    <source>
        <dbReference type="ARBA" id="ARBA00023242"/>
    </source>
</evidence>
<keyword evidence="8" id="KW-1185">Reference proteome</keyword>
<dbReference type="InterPro" id="IPR002130">
    <property type="entry name" value="Cyclophilin-type_PPIase_dom"/>
</dbReference>
<dbReference type="EMBL" id="BPWL01000006">
    <property type="protein sequence ID" value="GJJ11376.1"/>
    <property type="molecule type" value="Genomic_DNA"/>
</dbReference>
<dbReference type="PROSITE" id="PS00170">
    <property type="entry name" value="CSA_PPIASE_1"/>
    <property type="match status" value="1"/>
</dbReference>
<feature type="region of interest" description="Disordered" evidence="5">
    <location>
        <begin position="168"/>
        <end position="187"/>
    </location>
</feature>
<feature type="compositionally biased region" description="Acidic residues" evidence="5">
    <location>
        <begin position="368"/>
        <end position="387"/>
    </location>
</feature>
<reference evidence="7" key="1">
    <citation type="submission" date="2021-10" db="EMBL/GenBank/DDBJ databases">
        <title>De novo Genome Assembly of Clathrus columnatus (Basidiomycota, Fungi) Using Illumina and Nanopore Sequence Data.</title>
        <authorList>
            <person name="Ogiso-Tanaka E."/>
            <person name="Itagaki H."/>
            <person name="Hosoya T."/>
            <person name="Hosaka K."/>
        </authorList>
    </citation>
    <scope>NUCLEOTIDE SEQUENCE</scope>
    <source>
        <strain evidence="7">MO-923</strain>
    </source>
</reference>
<dbReference type="GO" id="GO:0003755">
    <property type="term" value="F:peptidyl-prolyl cis-trans isomerase activity"/>
    <property type="evidence" value="ECO:0007669"/>
    <property type="project" value="UniProtKB-EC"/>
</dbReference>
<comment type="caution">
    <text evidence="7">The sequence shown here is derived from an EMBL/GenBank/DDBJ whole genome shotgun (WGS) entry which is preliminary data.</text>
</comment>
<accession>A0AAV5AFV9</accession>
<feature type="compositionally biased region" description="Basic and acidic residues" evidence="5">
    <location>
        <begin position="400"/>
        <end position="435"/>
    </location>
</feature>
<evidence type="ECO:0000256" key="5">
    <source>
        <dbReference type="SAM" id="MobiDB-lite"/>
    </source>
</evidence>
<dbReference type="PROSITE" id="PS50072">
    <property type="entry name" value="CSA_PPIASE_2"/>
    <property type="match status" value="1"/>
</dbReference>
<dbReference type="AlphaFoldDB" id="A0AAV5AFV9"/>
<comment type="subcellular location">
    <subcellularLocation>
        <location evidence="2">Nucleus</location>
    </subcellularLocation>
</comment>
<feature type="compositionally biased region" description="Polar residues" evidence="5">
    <location>
        <begin position="224"/>
        <end position="234"/>
    </location>
</feature>
<dbReference type="GO" id="GO:0071013">
    <property type="term" value="C:catalytic step 2 spliceosome"/>
    <property type="evidence" value="ECO:0007669"/>
    <property type="project" value="TreeGrafter"/>
</dbReference>
<comment type="similarity">
    <text evidence="4">Belongs to the cyclophilin-type PPIase family. CWC27 subfamily.</text>
</comment>
<feature type="compositionally biased region" description="Basic and acidic residues" evidence="5">
    <location>
        <begin position="332"/>
        <end position="348"/>
    </location>
</feature>
<name>A0AAV5AFV9_9AGAM</name>
<evidence type="ECO:0000259" key="6">
    <source>
        <dbReference type="PROSITE" id="PS50072"/>
    </source>
</evidence>
<feature type="compositionally biased region" description="Basic and acidic residues" evidence="5">
    <location>
        <begin position="243"/>
        <end position="293"/>
    </location>
</feature>
<dbReference type="GO" id="GO:0006457">
    <property type="term" value="P:protein folding"/>
    <property type="evidence" value="ECO:0007669"/>
    <property type="project" value="InterPro"/>
</dbReference>
<dbReference type="SUPFAM" id="SSF50891">
    <property type="entry name" value="Cyclophilin-like"/>
    <property type="match status" value="1"/>
</dbReference>
<comment type="catalytic activity">
    <reaction evidence="1">
        <text>[protein]-peptidylproline (omega=180) = [protein]-peptidylproline (omega=0)</text>
        <dbReference type="Rhea" id="RHEA:16237"/>
        <dbReference type="Rhea" id="RHEA-COMP:10747"/>
        <dbReference type="Rhea" id="RHEA-COMP:10748"/>
        <dbReference type="ChEBI" id="CHEBI:83833"/>
        <dbReference type="ChEBI" id="CHEBI:83834"/>
        <dbReference type="EC" id="5.2.1.8"/>
    </reaction>
</comment>
<dbReference type="InterPro" id="IPR044666">
    <property type="entry name" value="Cyclophilin_A-like"/>
</dbReference>
<evidence type="ECO:0000313" key="7">
    <source>
        <dbReference type="EMBL" id="GJJ11376.1"/>
    </source>
</evidence>
<feature type="compositionally biased region" description="Basic and acidic residues" evidence="5">
    <location>
        <begin position="174"/>
        <end position="184"/>
    </location>
</feature>
<proteinExistence type="inferred from homology"/>
<gene>
    <name evidence="7" type="ORF">Clacol_005608</name>
</gene>
<dbReference type="PANTHER" id="PTHR45625:SF6">
    <property type="entry name" value="SPLICEOSOME-ASSOCIATED PROTEIN CWC27 HOMOLOG"/>
    <property type="match status" value="1"/>
</dbReference>
<dbReference type="InterPro" id="IPR020892">
    <property type="entry name" value="Cyclophilin-type_PPIase_CS"/>
</dbReference>
<evidence type="ECO:0000256" key="1">
    <source>
        <dbReference type="ARBA" id="ARBA00000971"/>
    </source>
</evidence>
<organism evidence="7 8">
    <name type="scientific">Clathrus columnatus</name>
    <dbReference type="NCBI Taxonomy" id="1419009"/>
    <lineage>
        <taxon>Eukaryota</taxon>
        <taxon>Fungi</taxon>
        <taxon>Dikarya</taxon>
        <taxon>Basidiomycota</taxon>
        <taxon>Agaricomycotina</taxon>
        <taxon>Agaricomycetes</taxon>
        <taxon>Phallomycetidae</taxon>
        <taxon>Phallales</taxon>
        <taxon>Clathraceae</taxon>
        <taxon>Clathrus</taxon>
    </lineage>
</organism>
<dbReference type="Proteomes" id="UP001050691">
    <property type="component" value="Unassembled WGS sequence"/>
</dbReference>
<dbReference type="PANTHER" id="PTHR45625">
    <property type="entry name" value="PEPTIDYL-PROLYL CIS-TRANS ISOMERASE-RELATED"/>
    <property type="match status" value="1"/>
</dbReference>
<dbReference type="PRINTS" id="PR00153">
    <property type="entry name" value="CSAPPISMRASE"/>
</dbReference>
<feature type="compositionally biased region" description="Basic residues" evidence="5">
    <location>
        <begin position="436"/>
        <end position="450"/>
    </location>
</feature>
<sequence length="450" mass="51668">MATLPTKGRVLIVTTAGDIEIELWAKAHHYIETPKACRNFIALALEGYYDNVIFHRVISNFLVQTGDRTGTGNGGESFYGEPFEDEIHPRLRFTHRGLVGMANNGEKDTNDSQFFITLDRADELHDVLKIGQSLTENDRPPKIRTVKILENPFDDIVPRITAAEKRAQQLAKEQSIREREEASRKKNIKKNTKLLSFGQDAEAEDEDAIFKKKNIMRPDLIQPDTMSISMPQTIPKSEPSSSRPKESGEASRPKEETKKREADLPTSREKNIKENTSKSDRRKDEIAKMEASIRRIAQKRAAPDSESEEETDQMKKQGVSLLQAEISKYKTRTVERDREGKKKRKDESDMLAILNSFKGKLQTVQSDGELEDVNGEEEDATEEGQEIDNDRSWLSHRLHFPKDDTAEIERAHRDYEVIDPRNRSARAKEEEAERRRNQRKHRPGHGQRNR</sequence>
<keyword evidence="3" id="KW-0539">Nucleus</keyword>
<evidence type="ECO:0000256" key="4">
    <source>
        <dbReference type="ARBA" id="ARBA00038509"/>
    </source>
</evidence>
<dbReference type="Pfam" id="PF00160">
    <property type="entry name" value="Pro_isomerase"/>
    <property type="match status" value="1"/>
</dbReference>
<evidence type="ECO:0000256" key="2">
    <source>
        <dbReference type="ARBA" id="ARBA00004123"/>
    </source>
</evidence>
<dbReference type="Gene3D" id="2.40.100.10">
    <property type="entry name" value="Cyclophilin-like"/>
    <property type="match status" value="1"/>
</dbReference>
<evidence type="ECO:0000313" key="8">
    <source>
        <dbReference type="Proteomes" id="UP001050691"/>
    </source>
</evidence>
<feature type="domain" description="PPIase cyclophilin-type" evidence="6">
    <location>
        <begin position="14"/>
        <end position="151"/>
    </location>
</feature>